<gene>
    <name evidence="1" type="ORF">A3F03_03015</name>
</gene>
<dbReference type="AlphaFoldDB" id="A0A1F7HZX2"/>
<protein>
    <submittedName>
        <fullName evidence="1">Uncharacterized protein</fullName>
    </submittedName>
</protein>
<organism evidence="1 2">
    <name type="scientific">Candidatus Roizmanbacteria bacterium RIFCSPHIGHO2_12_FULL_41_11</name>
    <dbReference type="NCBI Taxonomy" id="1802052"/>
    <lineage>
        <taxon>Bacteria</taxon>
        <taxon>Candidatus Roizmaniibacteriota</taxon>
    </lineage>
</organism>
<evidence type="ECO:0000313" key="2">
    <source>
        <dbReference type="Proteomes" id="UP000176803"/>
    </source>
</evidence>
<proteinExistence type="predicted"/>
<sequence>MNEQLPNAESRETPKTVLDYLCNKHSTIANDYRAPDGRYSEHCGLIAIDIAKLLLAAGRQPYIAKVSEDVREGSVIRSKTLTPTIYEGRVTWGAHQVCCCNDQAFDPMLDRPIAINDYTKTIFGEDIKMEILIPHEQIEEFINR</sequence>
<name>A0A1F7HZX2_9BACT</name>
<dbReference type="Proteomes" id="UP000176803">
    <property type="component" value="Unassembled WGS sequence"/>
</dbReference>
<evidence type="ECO:0000313" key="1">
    <source>
        <dbReference type="EMBL" id="OGK36678.1"/>
    </source>
</evidence>
<reference evidence="1 2" key="1">
    <citation type="journal article" date="2016" name="Nat. Commun.">
        <title>Thousands of microbial genomes shed light on interconnected biogeochemical processes in an aquifer system.</title>
        <authorList>
            <person name="Anantharaman K."/>
            <person name="Brown C.T."/>
            <person name="Hug L.A."/>
            <person name="Sharon I."/>
            <person name="Castelle C.J."/>
            <person name="Probst A.J."/>
            <person name="Thomas B.C."/>
            <person name="Singh A."/>
            <person name="Wilkins M.J."/>
            <person name="Karaoz U."/>
            <person name="Brodie E.L."/>
            <person name="Williams K.H."/>
            <person name="Hubbard S.S."/>
            <person name="Banfield J.F."/>
        </authorList>
    </citation>
    <scope>NUCLEOTIDE SEQUENCE [LARGE SCALE GENOMIC DNA]</scope>
</reference>
<comment type="caution">
    <text evidence="1">The sequence shown here is derived from an EMBL/GenBank/DDBJ whole genome shotgun (WGS) entry which is preliminary data.</text>
</comment>
<dbReference type="EMBL" id="MGAC01000057">
    <property type="protein sequence ID" value="OGK36678.1"/>
    <property type="molecule type" value="Genomic_DNA"/>
</dbReference>
<accession>A0A1F7HZX2</accession>